<evidence type="ECO:0000256" key="3">
    <source>
        <dbReference type="ARBA" id="ARBA00022692"/>
    </source>
</evidence>
<dbReference type="InterPro" id="IPR004814">
    <property type="entry name" value="Oligopep_transpt"/>
</dbReference>
<evidence type="ECO:0000256" key="2">
    <source>
        <dbReference type="ARBA" id="ARBA00022448"/>
    </source>
</evidence>
<sequence length="786" mass="83220">MATSTPTKPAFKPFVPTTETRPELSARALILGAIFGVLFGAVTVYVGLRAGLTVAASIPISVLSISILRAFGKASILENNIVQSTGNAGQSIASGVIFTLPALIFLGFDLEASRIFALALFGGWLGVLFMIPLRRQLIVEEHDNLIYPEGTACADVLIAGERGGSFASRVFLGLGLGGLYTLFQNDNLFALWPSQPDYQPDLGTQHLLKGSAIRADCTPEYLGVGYIIGIRVAAIMLAGGVFSWLVLMPAIYFFGSHLSTPLYPGTVLITQMSPSDLWRTYVRPMGAGAVAAAGLITLLRTLPTIVGALTQGFKKTGSGKAAAALPSRTEHDLPPIVVFGGSLLLILLMFLFLQFKPIPGAQVGALANIAAALLVVVFGFLFVTVSARIVGIVGSSASPVSGMTIATLMATAAIFLVKGWTAPAFGALAITIGGVVCIAASNAGDTSQDLKTGYLIGATPWKQQIAIMIGVIVSIFSIGATLNAMNKGLETFQRLPKPIVFSLDKLPDGVQNNGQFTRDHIAFAHGDRAVEQISNAKQYVLLNAIGSTTLDDGKYLYNPVTGQIEVQWIQGIGSEKAAAPQGRLMATVINGILSRKLPWALVLLGVAIVVVVELLGVRSLTFAVGAYLSVATTLAIFVGGVMRWMVDRAMLRHAAEKARLEHDASLALWHSDRDTWLAQHPDFDPTNPAHADDGGVPVFNAITARDVTLESEVSPGSLYASGLIAAGGIVGLLGVCVKLYEAATDRSIPRFSEHNPLHHDPVSVVMFALLAFSLYYFARKPLTREG</sequence>
<dbReference type="InterPro" id="IPR004813">
    <property type="entry name" value="OPT"/>
</dbReference>
<feature type="transmembrane region" description="Helical" evidence="6">
    <location>
        <begin position="114"/>
        <end position="133"/>
    </location>
</feature>
<feature type="transmembrane region" description="Helical" evidence="6">
    <location>
        <begin position="760"/>
        <end position="778"/>
    </location>
</feature>
<evidence type="ECO:0000256" key="5">
    <source>
        <dbReference type="ARBA" id="ARBA00023136"/>
    </source>
</evidence>
<comment type="caution">
    <text evidence="7">The sequence shown here is derived from an EMBL/GenBank/DDBJ whole genome shotgun (WGS) entry which is preliminary data.</text>
</comment>
<feature type="transmembrane region" description="Helical" evidence="6">
    <location>
        <begin position="597"/>
        <end position="616"/>
    </location>
</feature>
<dbReference type="AlphaFoldDB" id="A0A7W8IHC1"/>
<dbReference type="GO" id="GO:0035673">
    <property type="term" value="F:oligopeptide transmembrane transporter activity"/>
    <property type="evidence" value="ECO:0007669"/>
    <property type="project" value="InterPro"/>
</dbReference>
<feature type="transmembrane region" description="Helical" evidence="6">
    <location>
        <begin position="54"/>
        <end position="71"/>
    </location>
</feature>
<feature type="transmembrane region" description="Helical" evidence="6">
    <location>
        <begin position="424"/>
        <end position="444"/>
    </location>
</feature>
<accession>A0A7W8IHC1</accession>
<dbReference type="Pfam" id="PF03169">
    <property type="entry name" value="OPT"/>
    <property type="match status" value="2"/>
</dbReference>
<keyword evidence="8" id="KW-1185">Reference proteome</keyword>
<dbReference type="PANTHER" id="PTHR31645:SF0">
    <property type="entry name" value="OLIGOPEPTIDE TRANSPORTER YGL114W-RELATED"/>
    <property type="match status" value="1"/>
</dbReference>
<evidence type="ECO:0000313" key="7">
    <source>
        <dbReference type="EMBL" id="MBB5317169.1"/>
    </source>
</evidence>
<feature type="transmembrane region" description="Helical" evidence="6">
    <location>
        <begin position="92"/>
        <end position="108"/>
    </location>
</feature>
<dbReference type="EMBL" id="JACHDY010000002">
    <property type="protein sequence ID" value="MBB5317169.1"/>
    <property type="molecule type" value="Genomic_DNA"/>
</dbReference>
<feature type="transmembrane region" description="Helical" evidence="6">
    <location>
        <begin position="228"/>
        <end position="254"/>
    </location>
</feature>
<proteinExistence type="predicted"/>
<protein>
    <submittedName>
        <fullName evidence="7">OPT family oligopeptide transporter</fullName>
    </submittedName>
</protein>
<comment type="subcellular location">
    <subcellularLocation>
        <location evidence="1">Membrane</location>
        <topology evidence="1">Multi-pass membrane protein</topology>
    </subcellularLocation>
</comment>
<feature type="transmembrane region" description="Helical" evidence="6">
    <location>
        <begin position="333"/>
        <end position="353"/>
    </location>
</feature>
<dbReference type="GO" id="GO:0016020">
    <property type="term" value="C:membrane"/>
    <property type="evidence" value="ECO:0007669"/>
    <property type="project" value="UniProtKB-SubCell"/>
</dbReference>
<evidence type="ECO:0000313" key="8">
    <source>
        <dbReference type="Proteomes" id="UP000568106"/>
    </source>
</evidence>
<keyword evidence="4 6" id="KW-1133">Transmembrane helix</keyword>
<evidence type="ECO:0000256" key="1">
    <source>
        <dbReference type="ARBA" id="ARBA00004141"/>
    </source>
</evidence>
<dbReference type="NCBIfam" id="TIGR00728">
    <property type="entry name" value="OPT_sfam"/>
    <property type="match status" value="1"/>
</dbReference>
<keyword evidence="5 6" id="KW-0472">Membrane</keyword>
<evidence type="ECO:0000256" key="6">
    <source>
        <dbReference type="SAM" id="Phobius"/>
    </source>
</evidence>
<gene>
    <name evidence="7" type="ORF">HDF09_001838</name>
</gene>
<reference evidence="7" key="1">
    <citation type="submission" date="2020-08" db="EMBL/GenBank/DDBJ databases">
        <title>Genomic Encyclopedia of Type Strains, Phase IV (KMG-V): Genome sequencing to study the core and pangenomes of soil and plant-associated prokaryotes.</title>
        <authorList>
            <person name="Whitman W."/>
        </authorList>
    </citation>
    <scope>NUCLEOTIDE SEQUENCE [LARGE SCALE GENOMIC DNA]</scope>
    <source>
        <strain evidence="7">M8UP27</strain>
    </source>
</reference>
<name>A0A7W8IHC1_9BACT</name>
<organism evidence="7 8">
    <name type="scientific">Tunturiibacter empetritectus</name>
    <dbReference type="NCBI Taxonomy" id="3069691"/>
    <lineage>
        <taxon>Bacteria</taxon>
        <taxon>Pseudomonadati</taxon>
        <taxon>Acidobacteriota</taxon>
        <taxon>Terriglobia</taxon>
        <taxon>Terriglobales</taxon>
        <taxon>Acidobacteriaceae</taxon>
        <taxon>Tunturiibacter</taxon>
    </lineage>
</organism>
<feature type="transmembrane region" description="Helical" evidence="6">
    <location>
        <begin position="289"/>
        <end position="313"/>
    </location>
</feature>
<dbReference type="Proteomes" id="UP000568106">
    <property type="component" value="Unassembled WGS sequence"/>
</dbReference>
<evidence type="ECO:0000256" key="4">
    <source>
        <dbReference type="ARBA" id="ARBA00022989"/>
    </source>
</evidence>
<dbReference type="NCBIfam" id="TIGR00733">
    <property type="entry name" value="OPT family oligopeptide transporter"/>
    <property type="match status" value="1"/>
</dbReference>
<keyword evidence="2" id="KW-0813">Transport</keyword>
<dbReference type="InterPro" id="IPR045035">
    <property type="entry name" value="YSL-like"/>
</dbReference>
<feature type="transmembrane region" description="Helical" evidence="6">
    <location>
        <begin position="28"/>
        <end position="48"/>
    </location>
</feature>
<feature type="transmembrane region" description="Helical" evidence="6">
    <location>
        <begin position="365"/>
        <end position="390"/>
    </location>
</feature>
<feature type="transmembrane region" description="Helical" evidence="6">
    <location>
        <begin position="622"/>
        <end position="642"/>
    </location>
</feature>
<feature type="transmembrane region" description="Helical" evidence="6">
    <location>
        <begin position="464"/>
        <end position="485"/>
    </location>
</feature>
<feature type="transmembrane region" description="Helical" evidence="6">
    <location>
        <begin position="718"/>
        <end position="740"/>
    </location>
</feature>
<feature type="transmembrane region" description="Helical" evidence="6">
    <location>
        <begin position="396"/>
        <end position="417"/>
    </location>
</feature>
<keyword evidence="3 6" id="KW-0812">Transmembrane</keyword>
<dbReference type="PANTHER" id="PTHR31645">
    <property type="entry name" value="OLIGOPEPTIDE TRANSPORTER YGL114W-RELATED"/>
    <property type="match status" value="1"/>
</dbReference>